<evidence type="ECO:0000313" key="4">
    <source>
        <dbReference type="EMBL" id="MXR52721.1"/>
    </source>
</evidence>
<feature type="compositionally biased region" description="Low complexity" evidence="2">
    <location>
        <begin position="558"/>
        <end position="576"/>
    </location>
</feature>
<evidence type="ECO:0000259" key="3">
    <source>
        <dbReference type="SMART" id="SM00939"/>
    </source>
</evidence>
<dbReference type="InterPro" id="IPR013736">
    <property type="entry name" value="Xaa-Pro_dipept_C"/>
</dbReference>
<dbReference type="EMBL" id="WUUT01000005">
    <property type="protein sequence ID" value="MXR52721.1"/>
    <property type="molecule type" value="Genomic_DNA"/>
</dbReference>
<accession>A0A6B0TBW8</accession>
<dbReference type="PROSITE" id="PS51318">
    <property type="entry name" value="TAT"/>
    <property type="match status" value="1"/>
</dbReference>
<dbReference type="InterPro" id="IPR029058">
    <property type="entry name" value="AB_hydrolase_fold"/>
</dbReference>
<sequence length="624" mass="65965">MVDETNLPAETRRNVLKYIGAAAGLGGLASVTNVDPFARRGSALGLGQQTFEKEERRIESFDGTELDTTYYEPTAEGPHPAILMTHGWGGSKKDLTTLPDGESEYSEDVPLAEMYASRGYVVLAYTSRGFGQGENQGQGSGGQVNSTSELERRDASALIDYLANQDAVMTEGENDPVIGMDGTSYGGGIQLRTASADDRLNAIVPRATWNNLAQSLAPNGVIKRGWIQALEFGAQSGNIAESNTETTNGILERGYMTQADRQYYRQRSPVTYDAIEDTPALLVPELTDQLFPINEGVRNFRKLQTDGSQATLVLGQDGTHVLGQPDSYPPGSDTSAQFVDQLALQWHEAHLKGDGDPDVSTLHYYDRAADEFAAADQFPPHPERSTSRTISEAVELSGADGNVASVDIDIEESTEILGLPTVQFEATPTGEGRSHLFVALQRVRDGEAVTIKDRVTPLAVTEGGEIELELFGVHGHLEAGDTLRVAMSAREDELTSAEVIDLFGGSIYRPSDDNAGIEISADTTVQLSVPASSELPDAGTGNSEMDGEDMDGEDGTDSADGSDGTTDSDGSDTQSGDDGGDSSDGSGPGFGIPAALGGAGGLGYLLSQRLSGTGPDSVDTEADD</sequence>
<feature type="region of interest" description="Disordered" evidence="2">
    <location>
        <begin position="525"/>
        <end position="624"/>
    </location>
</feature>
<gene>
    <name evidence="4" type="ORF">GRX03_14035</name>
</gene>
<keyword evidence="5" id="KW-1185">Reference proteome</keyword>
<protein>
    <recommendedName>
        <fullName evidence="3">Xaa-Pro dipeptidyl-peptidase C-terminal domain-containing protein</fullName>
    </recommendedName>
</protein>
<evidence type="ECO:0000313" key="5">
    <source>
        <dbReference type="Proteomes" id="UP000466535"/>
    </source>
</evidence>
<keyword evidence="1" id="KW-0378">Hydrolase</keyword>
<dbReference type="InterPro" id="IPR006311">
    <property type="entry name" value="TAT_signal"/>
</dbReference>
<dbReference type="OrthoDB" id="25019at2157"/>
<dbReference type="InterPro" id="IPR000383">
    <property type="entry name" value="Xaa-Pro-like_dom"/>
</dbReference>
<feature type="domain" description="Xaa-Pro dipeptidyl-peptidase C-terminal" evidence="3">
    <location>
        <begin position="344"/>
        <end position="536"/>
    </location>
</feature>
<feature type="region of interest" description="Disordered" evidence="2">
    <location>
        <begin position="131"/>
        <end position="150"/>
    </location>
</feature>
<name>A0A6B0TBW8_9EURY</name>
<dbReference type="InterPro" id="IPR050261">
    <property type="entry name" value="FrsA_esterase"/>
</dbReference>
<dbReference type="PANTHER" id="PTHR22946">
    <property type="entry name" value="DIENELACTONE HYDROLASE DOMAIN-CONTAINING PROTEIN-RELATED"/>
    <property type="match status" value="1"/>
</dbReference>
<dbReference type="SMART" id="SM00939">
    <property type="entry name" value="PepX_C"/>
    <property type="match status" value="1"/>
</dbReference>
<dbReference type="Gene3D" id="3.40.50.1820">
    <property type="entry name" value="alpha/beta hydrolase"/>
    <property type="match status" value="1"/>
</dbReference>
<dbReference type="PANTHER" id="PTHR22946:SF9">
    <property type="entry name" value="POLYKETIDE TRANSFERASE AF380"/>
    <property type="match status" value="1"/>
</dbReference>
<dbReference type="AlphaFoldDB" id="A0A6B0TBW8"/>
<dbReference type="RefSeq" id="WP_159764834.1">
    <property type="nucleotide sequence ID" value="NZ_WUUT01000005.1"/>
</dbReference>
<reference evidence="4 5" key="1">
    <citation type="submission" date="2019-12" db="EMBL/GenBank/DDBJ databases">
        <title>Isolation and characterization of three novel carbon monoxide-oxidizing members of Halobacteria from salione crusts and soils.</title>
        <authorList>
            <person name="Myers M.R."/>
            <person name="King G.M."/>
        </authorList>
    </citation>
    <scope>NUCLEOTIDE SEQUENCE [LARGE SCALE GENOMIC DNA]</scope>
    <source>
        <strain evidence="4 5">WSH3</strain>
    </source>
</reference>
<dbReference type="GO" id="GO:0016788">
    <property type="term" value="F:hydrolase activity, acting on ester bonds"/>
    <property type="evidence" value="ECO:0007669"/>
    <property type="project" value="UniProtKB-ARBA"/>
</dbReference>
<comment type="caution">
    <text evidence="4">The sequence shown here is derived from an EMBL/GenBank/DDBJ whole genome shotgun (WGS) entry which is preliminary data.</text>
</comment>
<organism evidence="4 5">
    <name type="scientific">Halovenus carboxidivorans</name>
    <dbReference type="NCBI Taxonomy" id="2692199"/>
    <lineage>
        <taxon>Archaea</taxon>
        <taxon>Methanobacteriati</taxon>
        <taxon>Methanobacteriota</taxon>
        <taxon>Stenosarchaea group</taxon>
        <taxon>Halobacteria</taxon>
        <taxon>Halobacteriales</taxon>
        <taxon>Haloarculaceae</taxon>
        <taxon>Halovenus</taxon>
    </lineage>
</organism>
<evidence type="ECO:0000256" key="2">
    <source>
        <dbReference type="SAM" id="MobiDB-lite"/>
    </source>
</evidence>
<dbReference type="Pfam" id="PF02129">
    <property type="entry name" value="Peptidase_S15"/>
    <property type="match status" value="1"/>
</dbReference>
<dbReference type="SUPFAM" id="SSF53474">
    <property type="entry name" value="alpha/beta-Hydrolases"/>
    <property type="match status" value="1"/>
</dbReference>
<evidence type="ECO:0000256" key="1">
    <source>
        <dbReference type="ARBA" id="ARBA00022801"/>
    </source>
</evidence>
<feature type="compositionally biased region" description="Gly residues" evidence="2">
    <location>
        <begin position="131"/>
        <end position="142"/>
    </location>
</feature>
<dbReference type="GO" id="GO:0008239">
    <property type="term" value="F:dipeptidyl-peptidase activity"/>
    <property type="evidence" value="ECO:0007669"/>
    <property type="project" value="InterPro"/>
</dbReference>
<feature type="compositionally biased region" description="Acidic residues" evidence="2">
    <location>
        <begin position="545"/>
        <end position="557"/>
    </location>
</feature>
<dbReference type="Proteomes" id="UP000466535">
    <property type="component" value="Unassembled WGS sequence"/>
</dbReference>
<proteinExistence type="predicted"/>